<evidence type="ECO:0000259" key="11">
    <source>
        <dbReference type="PROSITE" id="PS50850"/>
    </source>
</evidence>
<feature type="transmembrane region" description="Helical" evidence="10">
    <location>
        <begin position="347"/>
        <end position="365"/>
    </location>
</feature>
<keyword evidence="5 10" id="KW-0812">Transmembrane</keyword>
<evidence type="ECO:0000256" key="6">
    <source>
        <dbReference type="ARBA" id="ARBA00022847"/>
    </source>
</evidence>
<feature type="transmembrane region" description="Helical" evidence="10">
    <location>
        <begin position="86"/>
        <end position="104"/>
    </location>
</feature>
<dbReference type="PRINTS" id="PR00171">
    <property type="entry name" value="SUGRTRNSPORT"/>
</dbReference>
<dbReference type="Gene3D" id="1.20.1250.20">
    <property type="entry name" value="MFS general substrate transporter like domains"/>
    <property type="match status" value="1"/>
</dbReference>
<keyword evidence="8 10" id="KW-0472">Membrane</keyword>
<gene>
    <name evidence="12" type="ORF">Nepgr_025961</name>
</gene>
<feature type="transmembrane region" description="Helical" evidence="10">
    <location>
        <begin position="313"/>
        <end position="335"/>
    </location>
</feature>
<accession>A0AAD3Y059</accession>
<evidence type="ECO:0000256" key="1">
    <source>
        <dbReference type="ARBA" id="ARBA00004141"/>
    </source>
</evidence>
<dbReference type="PROSITE" id="PS00216">
    <property type="entry name" value="SUGAR_TRANSPORT_1"/>
    <property type="match status" value="1"/>
</dbReference>
<dbReference type="InterPro" id="IPR005828">
    <property type="entry name" value="MFS_sugar_transport-like"/>
</dbReference>
<dbReference type="InterPro" id="IPR003663">
    <property type="entry name" value="Sugar/inositol_transpt"/>
</dbReference>
<feature type="transmembrane region" description="Helical" evidence="10">
    <location>
        <begin position="372"/>
        <end position="392"/>
    </location>
</feature>
<evidence type="ECO:0000256" key="10">
    <source>
        <dbReference type="SAM" id="Phobius"/>
    </source>
</evidence>
<evidence type="ECO:0000256" key="8">
    <source>
        <dbReference type="ARBA" id="ARBA00023136"/>
    </source>
</evidence>
<dbReference type="GO" id="GO:0015293">
    <property type="term" value="F:symporter activity"/>
    <property type="evidence" value="ECO:0007669"/>
    <property type="project" value="UniProtKB-KW"/>
</dbReference>
<evidence type="ECO:0000256" key="2">
    <source>
        <dbReference type="ARBA" id="ARBA00010992"/>
    </source>
</evidence>
<organism evidence="12 13">
    <name type="scientific">Nepenthes gracilis</name>
    <name type="common">Slender pitcher plant</name>
    <dbReference type="NCBI Taxonomy" id="150966"/>
    <lineage>
        <taxon>Eukaryota</taxon>
        <taxon>Viridiplantae</taxon>
        <taxon>Streptophyta</taxon>
        <taxon>Embryophyta</taxon>
        <taxon>Tracheophyta</taxon>
        <taxon>Spermatophyta</taxon>
        <taxon>Magnoliopsida</taxon>
        <taxon>eudicotyledons</taxon>
        <taxon>Gunneridae</taxon>
        <taxon>Pentapetalae</taxon>
        <taxon>Caryophyllales</taxon>
        <taxon>Nepenthaceae</taxon>
        <taxon>Nepenthes</taxon>
    </lineage>
</organism>
<evidence type="ECO:0000256" key="9">
    <source>
        <dbReference type="RuleBase" id="RU003346"/>
    </source>
</evidence>
<feature type="transmembrane region" description="Helical" evidence="10">
    <location>
        <begin position="412"/>
        <end position="434"/>
    </location>
</feature>
<dbReference type="InterPro" id="IPR050814">
    <property type="entry name" value="Myo-inositol_Transporter"/>
</dbReference>
<evidence type="ECO:0000313" key="12">
    <source>
        <dbReference type="EMBL" id="GMH24118.1"/>
    </source>
</evidence>
<name>A0AAD3Y059_NEPGR</name>
<dbReference type="EMBL" id="BSYO01000027">
    <property type="protein sequence ID" value="GMH24118.1"/>
    <property type="molecule type" value="Genomic_DNA"/>
</dbReference>
<keyword evidence="4" id="KW-0762">Sugar transport</keyword>
<evidence type="ECO:0000256" key="4">
    <source>
        <dbReference type="ARBA" id="ARBA00022597"/>
    </source>
</evidence>
<feature type="transmembrane region" description="Helical" evidence="10">
    <location>
        <begin position="446"/>
        <end position="464"/>
    </location>
</feature>
<reference evidence="12" key="1">
    <citation type="submission" date="2023-05" db="EMBL/GenBank/DDBJ databases">
        <title>Nepenthes gracilis genome sequencing.</title>
        <authorList>
            <person name="Fukushima K."/>
        </authorList>
    </citation>
    <scope>NUCLEOTIDE SEQUENCE</scope>
    <source>
        <strain evidence="12">SING2019-196</strain>
    </source>
</reference>
<protein>
    <recommendedName>
        <fullName evidence="11">Major facilitator superfamily (MFS) profile domain-containing protein</fullName>
    </recommendedName>
</protein>
<proteinExistence type="inferred from homology"/>
<dbReference type="PROSITE" id="PS00217">
    <property type="entry name" value="SUGAR_TRANSPORT_2"/>
    <property type="match status" value="1"/>
</dbReference>
<sequence>MAEGGKENEARLNRFALACAAVASMISVIFGYDTGVMSGALIFIEEDLKINDVEVEVLAGILNFCALIGSLAAGRASDYIGRRYTIVLACLLFLLGSVFMGYGPNYAVLMTGRCIAGIGVGFALMIAPVYSAEISSASHRGFLASLPEFCISFGILLGYVANYFFGKLSLKLGWRLMLGVAAIPSLALAIGVLKMPESPRWLVMRGRLGEAKKVLLLVCNSKEEAESRFHGIKSAIGIDQNRKDEVIDPPQAAHGDEGALWKELFLRPSPSVRWIMLAALGLHFFEHAMGIEAVILYSPRIFKKAGITSKSKLLLCTVGIGVTKTLFILVATFLLDRVGRRPLLLTSAGGVAVSLTALGFGLTMIEHSAEQLVWALILSISATYLFIVFFSIGMSPLTWVYSSEIWPLRLRGLGAGIGVAVNRLMNATVSISFISIYKAITIGGTFFMFAGVSVVGWLFFYFVFPETKGKPLEEIEMLFTKPRRNGDVEMQPRNNGLHGR</sequence>
<evidence type="ECO:0000313" key="13">
    <source>
        <dbReference type="Proteomes" id="UP001279734"/>
    </source>
</evidence>
<dbReference type="NCBIfam" id="TIGR00879">
    <property type="entry name" value="SP"/>
    <property type="match status" value="1"/>
</dbReference>
<dbReference type="AlphaFoldDB" id="A0AAD3Y059"/>
<dbReference type="PROSITE" id="PS50850">
    <property type="entry name" value="MFS"/>
    <property type="match status" value="1"/>
</dbReference>
<comment type="similarity">
    <text evidence="2 9">Belongs to the major facilitator superfamily. Sugar transporter (TC 2.A.1.1) family.</text>
</comment>
<keyword evidence="3 9" id="KW-0813">Transport</keyword>
<dbReference type="PANTHER" id="PTHR48020:SF49">
    <property type="entry name" value="SUGAR TRANSPORTER"/>
    <property type="match status" value="1"/>
</dbReference>
<feature type="transmembrane region" description="Helical" evidence="10">
    <location>
        <begin position="142"/>
        <end position="166"/>
    </location>
</feature>
<evidence type="ECO:0000256" key="5">
    <source>
        <dbReference type="ARBA" id="ARBA00022692"/>
    </source>
</evidence>
<feature type="domain" description="Major facilitator superfamily (MFS) profile" evidence="11">
    <location>
        <begin position="19"/>
        <end position="468"/>
    </location>
</feature>
<dbReference type="PANTHER" id="PTHR48020">
    <property type="entry name" value="PROTON MYO-INOSITOL COTRANSPORTER"/>
    <property type="match status" value="1"/>
</dbReference>
<feature type="transmembrane region" description="Helical" evidence="10">
    <location>
        <begin position="57"/>
        <end position="74"/>
    </location>
</feature>
<dbReference type="InterPro" id="IPR005829">
    <property type="entry name" value="Sugar_transporter_CS"/>
</dbReference>
<comment type="caution">
    <text evidence="12">The sequence shown here is derived from an EMBL/GenBank/DDBJ whole genome shotgun (WGS) entry which is preliminary data.</text>
</comment>
<dbReference type="SUPFAM" id="SSF103473">
    <property type="entry name" value="MFS general substrate transporter"/>
    <property type="match status" value="1"/>
</dbReference>
<dbReference type="FunFam" id="1.20.1250.20:FF:000025">
    <property type="entry name" value="probable polyol transporter 4"/>
    <property type="match status" value="1"/>
</dbReference>
<keyword evidence="6" id="KW-0769">Symport</keyword>
<comment type="subcellular location">
    <subcellularLocation>
        <location evidence="1">Membrane</location>
        <topology evidence="1">Multi-pass membrane protein</topology>
    </subcellularLocation>
</comment>
<evidence type="ECO:0000256" key="7">
    <source>
        <dbReference type="ARBA" id="ARBA00022989"/>
    </source>
</evidence>
<feature type="transmembrane region" description="Helical" evidence="10">
    <location>
        <begin position="110"/>
        <end position="130"/>
    </location>
</feature>
<dbReference type="InterPro" id="IPR036259">
    <property type="entry name" value="MFS_trans_sf"/>
</dbReference>
<dbReference type="Proteomes" id="UP001279734">
    <property type="component" value="Unassembled WGS sequence"/>
</dbReference>
<feature type="transmembrane region" description="Helical" evidence="10">
    <location>
        <begin position="172"/>
        <end position="193"/>
    </location>
</feature>
<evidence type="ECO:0000256" key="3">
    <source>
        <dbReference type="ARBA" id="ARBA00022448"/>
    </source>
</evidence>
<keyword evidence="7 10" id="KW-1133">Transmembrane helix</keyword>
<keyword evidence="13" id="KW-1185">Reference proteome</keyword>
<feature type="transmembrane region" description="Helical" evidence="10">
    <location>
        <begin position="12"/>
        <end position="32"/>
    </location>
</feature>
<dbReference type="GO" id="GO:0016020">
    <property type="term" value="C:membrane"/>
    <property type="evidence" value="ECO:0007669"/>
    <property type="project" value="UniProtKB-SubCell"/>
</dbReference>
<dbReference type="Pfam" id="PF00083">
    <property type="entry name" value="Sugar_tr"/>
    <property type="match status" value="1"/>
</dbReference>
<dbReference type="InterPro" id="IPR020846">
    <property type="entry name" value="MFS_dom"/>
</dbReference>